<dbReference type="PRINTS" id="PR00973">
    <property type="entry name" value="RIBOSOMALS17"/>
</dbReference>
<gene>
    <name evidence="6" type="primary">rpsQ</name>
    <name evidence="9" type="ORF">GCM10022200_15430</name>
</gene>
<feature type="region of interest" description="Disordered" evidence="8">
    <location>
        <begin position="1"/>
        <end position="31"/>
    </location>
</feature>
<evidence type="ECO:0000256" key="3">
    <source>
        <dbReference type="ARBA" id="ARBA00022884"/>
    </source>
</evidence>
<comment type="subunit">
    <text evidence="6">Part of the 30S ribosomal subunit.</text>
</comment>
<dbReference type="CDD" id="cd00364">
    <property type="entry name" value="Ribosomal_uS17"/>
    <property type="match status" value="1"/>
</dbReference>
<evidence type="ECO:0000313" key="10">
    <source>
        <dbReference type="Proteomes" id="UP001501697"/>
    </source>
</evidence>
<dbReference type="InterPro" id="IPR000266">
    <property type="entry name" value="Ribosomal_uS17"/>
</dbReference>
<keyword evidence="2 6" id="KW-0699">rRNA-binding</keyword>
<keyword evidence="3 6" id="KW-0694">RNA-binding</keyword>
<evidence type="ECO:0000313" key="9">
    <source>
        <dbReference type="EMBL" id="GAA3633272.1"/>
    </source>
</evidence>
<evidence type="ECO:0000256" key="1">
    <source>
        <dbReference type="ARBA" id="ARBA00010254"/>
    </source>
</evidence>
<dbReference type="PANTHER" id="PTHR10744:SF1">
    <property type="entry name" value="SMALL RIBOSOMAL SUBUNIT PROTEIN US17M"/>
    <property type="match status" value="1"/>
</dbReference>
<dbReference type="InterPro" id="IPR012340">
    <property type="entry name" value="NA-bd_OB-fold"/>
</dbReference>
<dbReference type="PROSITE" id="PS00056">
    <property type="entry name" value="RIBOSOMAL_S17"/>
    <property type="match status" value="1"/>
</dbReference>
<feature type="compositionally biased region" description="Basic and acidic residues" evidence="8">
    <location>
        <begin position="18"/>
        <end position="31"/>
    </location>
</feature>
<name>A0ABP7AJL1_9MICO</name>
<dbReference type="PANTHER" id="PTHR10744">
    <property type="entry name" value="40S RIBOSOMAL PROTEIN S11 FAMILY MEMBER"/>
    <property type="match status" value="1"/>
</dbReference>
<dbReference type="RefSeq" id="WP_344737414.1">
    <property type="nucleotide sequence ID" value="NZ_BAAAYU010000005.1"/>
</dbReference>
<dbReference type="Pfam" id="PF00366">
    <property type="entry name" value="Ribosomal_S17"/>
    <property type="match status" value="1"/>
</dbReference>
<proteinExistence type="inferred from homology"/>
<protein>
    <recommendedName>
        <fullName evidence="6">Small ribosomal subunit protein uS17</fullName>
    </recommendedName>
</protein>
<comment type="similarity">
    <text evidence="1 6 7">Belongs to the universal ribosomal protein uS17 family.</text>
</comment>
<evidence type="ECO:0000256" key="6">
    <source>
        <dbReference type="HAMAP-Rule" id="MF_01345"/>
    </source>
</evidence>
<accession>A0ABP7AJL1</accession>
<dbReference type="EMBL" id="BAAAYU010000005">
    <property type="protein sequence ID" value="GAA3633272.1"/>
    <property type="molecule type" value="Genomic_DNA"/>
</dbReference>
<organism evidence="9 10">
    <name type="scientific">Microbacterium awajiense</name>
    <dbReference type="NCBI Taxonomy" id="415214"/>
    <lineage>
        <taxon>Bacteria</taxon>
        <taxon>Bacillati</taxon>
        <taxon>Actinomycetota</taxon>
        <taxon>Actinomycetes</taxon>
        <taxon>Micrococcales</taxon>
        <taxon>Microbacteriaceae</taxon>
        <taxon>Microbacterium</taxon>
    </lineage>
</organism>
<comment type="function">
    <text evidence="6">One of the primary rRNA binding proteins, it binds specifically to the 5'-end of 16S ribosomal RNA.</text>
</comment>
<evidence type="ECO:0000256" key="2">
    <source>
        <dbReference type="ARBA" id="ARBA00022730"/>
    </source>
</evidence>
<evidence type="ECO:0000256" key="8">
    <source>
        <dbReference type="SAM" id="MobiDB-lite"/>
    </source>
</evidence>
<dbReference type="InterPro" id="IPR019979">
    <property type="entry name" value="Ribosomal_uS17_CS"/>
</dbReference>
<dbReference type="Proteomes" id="UP001501697">
    <property type="component" value="Unassembled WGS sequence"/>
</dbReference>
<dbReference type="NCBIfam" id="TIGR03635">
    <property type="entry name" value="uS17_bact"/>
    <property type="match status" value="1"/>
</dbReference>
<evidence type="ECO:0000256" key="4">
    <source>
        <dbReference type="ARBA" id="ARBA00022980"/>
    </source>
</evidence>
<dbReference type="InterPro" id="IPR019984">
    <property type="entry name" value="Ribosomal_uS17_bact/chlr"/>
</dbReference>
<sequence>MATTKKADAAETTPVVPGHEHAEHDVRDADARGYRKARRGYVVSDKMDKTIVVEVEDRVKHPLYGKVIRRTSKVKAHDEGNTAGIGDLVVINETRPLSATKRWRLVEILEKAK</sequence>
<keyword evidence="4 6" id="KW-0689">Ribosomal protein</keyword>
<dbReference type="SUPFAM" id="SSF50249">
    <property type="entry name" value="Nucleic acid-binding proteins"/>
    <property type="match status" value="1"/>
</dbReference>
<dbReference type="NCBIfam" id="NF004123">
    <property type="entry name" value="PRK05610.1"/>
    <property type="match status" value="1"/>
</dbReference>
<comment type="caution">
    <text evidence="9">The sequence shown here is derived from an EMBL/GenBank/DDBJ whole genome shotgun (WGS) entry which is preliminary data.</text>
</comment>
<dbReference type="Gene3D" id="2.40.50.140">
    <property type="entry name" value="Nucleic acid-binding proteins"/>
    <property type="match status" value="1"/>
</dbReference>
<evidence type="ECO:0000256" key="7">
    <source>
        <dbReference type="RuleBase" id="RU003872"/>
    </source>
</evidence>
<keyword evidence="5 6" id="KW-0687">Ribonucleoprotein</keyword>
<reference evidence="10" key="1">
    <citation type="journal article" date="2019" name="Int. J. Syst. Evol. Microbiol.">
        <title>The Global Catalogue of Microorganisms (GCM) 10K type strain sequencing project: providing services to taxonomists for standard genome sequencing and annotation.</title>
        <authorList>
            <consortium name="The Broad Institute Genomics Platform"/>
            <consortium name="The Broad Institute Genome Sequencing Center for Infectious Disease"/>
            <person name="Wu L."/>
            <person name="Ma J."/>
        </authorList>
    </citation>
    <scope>NUCLEOTIDE SEQUENCE [LARGE SCALE GENOMIC DNA]</scope>
    <source>
        <strain evidence="10">JCM 16544</strain>
    </source>
</reference>
<dbReference type="HAMAP" id="MF_01345_B">
    <property type="entry name" value="Ribosomal_uS17_B"/>
    <property type="match status" value="1"/>
</dbReference>
<keyword evidence="10" id="KW-1185">Reference proteome</keyword>
<evidence type="ECO:0000256" key="5">
    <source>
        <dbReference type="ARBA" id="ARBA00023274"/>
    </source>
</evidence>